<comment type="similarity">
    <text evidence="2">Belongs to the NifD/NifK/NifE/NifN family.</text>
</comment>
<protein>
    <submittedName>
        <fullName evidence="4">Nitrogenase FeMo-cofactor scaffold and assembly protein NifN</fullName>
    </submittedName>
</protein>
<keyword evidence="1 2" id="KW-0535">Nitrogen fixation</keyword>
<proteinExistence type="inferred from homology"/>
<dbReference type="GO" id="GO:0016163">
    <property type="term" value="F:nitrogenase activity"/>
    <property type="evidence" value="ECO:0007669"/>
    <property type="project" value="InterPro"/>
</dbReference>
<dbReference type="InterPro" id="IPR050152">
    <property type="entry name" value="ChlB/BchB/BchZ"/>
</dbReference>
<evidence type="ECO:0000313" key="4">
    <source>
        <dbReference type="EMBL" id="GAY75594.1"/>
    </source>
</evidence>
<feature type="domain" description="Nitrogenase/oxidoreductase component 1" evidence="3">
    <location>
        <begin position="16"/>
        <end position="447"/>
    </location>
</feature>
<dbReference type="InterPro" id="IPR000318">
    <property type="entry name" value="Nase_comp1_CS"/>
</dbReference>
<dbReference type="Gene3D" id="1.20.89.10">
    <property type="entry name" value="Nitrogenase Molybdenum-iron Protein, subunit B, domain 4"/>
    <property type="match status" value="1"/>
</dbReference>
<name>A0A4Y1Z9B1_9BACL</name>
<evidence type="ECO:0000259" key="3">
    <source>
        <dbReference type="Pfam" id="PF00148"/>
    </source>
</evidence>
<dbReference type="AlphaFoldDB" id="A0A4Y1Z9B1"/>
<dbReference type="SUPFAM" id="SSF53807">
    <property type="entry name" value="Helical backbone' metal receptor"/>
    <property type="match status" value="1"/>
</dbReference>
<gene>
    <name evidence="4" type="ORF">NBRC111894_1148</name>
</gene>
<dbReference type="Gene3D" id="3.40.50.1980">
    <property type="entry name" value="Nitrogenase molybdenum iron protein domain"/>
    <property type="match status" value="3"/>
</dbReference>
<evidence type="ECO:0000256" key="1">
    <source>
        <dbReference type="ARBA" id="ARBA00023231"/>
    </source>
</evidence>
<evidence type="ECO:0000313" key="5">
    <source>
        <dbReference type="Proteomes" id="UP000319716"/>
    </source>
</evidence>
<organism evidence="4 5">
    <name type="scientific">Sporolactobacillus inulinus</name>
    <dbReference type="NCBI Taxonomy" id="2078"/>
    <lineage>
        <taxon>Bacteria</taxon>
        <taxon>Bacillati</taxon>
        <taxon>Bacillota</taxon>
        <taxon>Bacilli</taxon>
        <taxon>Bacillales</taxon>
        <taxon>Sporolactobacillaceae</taxon>
        <taxon>Sporolactobacillus</taxon>
    </lineage>
</organism>
<dbReference type="Proteomes" id="UP000319716">
    <property type="component" value="Unassembled WGS sequence"/>
</dbReference>
<dbReference type="PANTHER" id="PTHR33712">
    <property type="entry name" value="LIGHT-INDEPENDENT PROTOCHLOROPHYLLIDE REDUCTASE SUBUNIT B"/>
    <property type="match status" value="1"/>
</dbReference>
<dbReference type="PROSITE" id="PS00699">
    <property type="entry name" value="NITROGENASE_1_1"/>
    <property type="match status" value="1"/>
</dbReference>
<dbReference type="InterPro" id="IPR000510">
    <property type="entry name" value="Nase/OxRdtase_comp1"/>
</dbReference>
<comment type="caution">
    <text evidence="4">The sequence shown here is derived from an EMBL/GenBank/DDBJ whole genome shotgun (WGS) entry which is preliminary data.</text>
</comment>
<accession>A0A4Y1Z9B1</accession>
<sequence>MSKPLVNLNVNPCTMCMPMGSVTAFYGIKGSMSILHGSQGCATYIRRHMATHYNEPVDIASSSLTEQGTVYGGEKNLLKGLENLIKLYDPEVIGVSTTCLAETIGEDTDAIVDKFLKMNPDCHAKIITVATEGYGGSQYEGYFRALHAILSQTLADKTIAKATSGIRDSRPLINLVTPVLSPADTRWLKSFLKDMGIRFVLFPDLSDNLDGVTMHNYERLKKQGTSLPEIASMADADLTIEFSEFVDKNSSPAQYLKDHCGVPFHRLPLPSGIRGMDRLIELLEKYGAHVSDECVKERGRYLDAMVDSHKYYGGIRAAVYGEPDFVKSMVHLCCENGIAPVLVATGSACKMLKEGIENEINQVKAIYKIEESQILENCDFEVIEQGCIDLKVQIMIGSSDGRRISHKLGIPLIRCAFPIHDYVGGQRVRTVGFGGSLSLLDQIANAMIARTEETYRQELYHTYYKG</sequence>
<reference evidence="4 5" key="1">
    <citation type="submission" date="2017-11" db="EMBL/GenBank/DDBJ databases">
        <title>Draft Genome Sequence of Sporolactobacillus inulinus NBRC 111894 Isolated from Koso, a Japanese Sugar-Vegetable Fermented Beverage.</title>
        <authorList>
            <person name="Chiou T.Y."/>
            <person name="Oshima K."/>
            <person name="Suda W."/>
            <person name="Hattori M."/>
            <person name="Takahashi T."/>
        </authorList>
    </citation>
    <scope>NUCLEOTIDE SEQUENCE [LARGE SCALE GENOMIC DNA]</scope>
    <source>
        <strain evidence="4 5">NBRC111894</strain>
    </source>
</reference>
<dbReference type="Pfam" id="PF00148">
    <property type="entry name" value="Oxidored_nitro"/>
    <property type="match status" value="1"/>
</dbReference>
<dbReference type="PANTHER" id="PTHR33712:SF7">
    <property type="entry name" value="LIGHT-INDEPENDENT PROTOCHLOROPHYLLIDE REDUCTASE SUBUNIT B"/>
    <property type="match status" value="1"/>
</dbReference>
<evidence type="ECO:0000256" key="2">
    <source>
        <dbReference type="RuleBase" id="RU004021"/>
    </source>
</evidence>
<dbReference type="EMBL" id="BEXB01000007">
    <property type="protein sequence ID" value="GAY75594.1"/>
    <property type="molecule type" value="Genomic_DNA"/>
</dbReference>